<organism evidence="2">
    <name type="scientific">bioreactor metagenome</name>
    <dbReference type="NCBI Taxonomy" id="1076179"/>
    <lineage>
        <taxon>unclassified sequences</taxon>
        <taxon>metagenomes</taxon>
        <taxon>ecological metagenomes</taxon>
    </lineage>
</organism>
<feature type="compositionally biased region" description="Polar residues" evidence="1">
    <location>
        <begin position="234"/>
        <end position="245"/>
    </location>
</feature>
<dbReference type="AlphaFoldDB" id="A0A645DGF8"/>
<gene>
    <name evidence="2" type="ORF">SDC9_135664</name>
</gene>
<name>A0A645DGF8_9ZZZZ</name>
<evidence type="ECO:0000313" key="2">
    <source>
        <dbReference type="EMBL" id="MPM88560.1"/>
    </source>
</evidence>
<dbReference type="EMBL" id="VSSQ01036160">
    <property type="protein sequence ID" value="MPM88560.1"/>
    <property type="molecule type" value="Genomic_DNA"/>
</dbReference>
<evidence type="ECO:0000256" key="1">
    <source>
        <dbReference type="SAM" id="MobiDB-lite"/>
    </source>
</evidence>
<proteinExistence type="predicted"/>
<accession>A0A645DGF8</accession>
<protein>
    <submittedName>
        <fullName evidence="2">Uncharacterized protein</fullName>
    </submittedName>
</protein>
<comment type="caution">
    <text evidence="2">The sequence shown here is derived from an EMBL/GenBank/DDBJ whole genome shotgun (WGS) entry which is preliminary data.</text>
</comment>
<feature type="region of interest" description="Disordered" evidence="1">
    <location>
        <begin position="230"/>
        <end position="249"/>
    </location>
</feature>
<sequence>MDDTLLADDAVQVSALVLPVVIDLRHHHVRREHAIYPIWHICDAVARDVAGRSIHDENADDFLGPHEAEFLFNDGRDVIRIALFIQFKNRVFEHHGRIVEKDVARDVIPEIAGMGIMDVLLQIHQFRISRHHIDGHIMRNALGAIVQPTEKADVFQWRNADRIAFISDLRVFRADIELRYQIEDFAKLTASQTLCHIAVDRRYLRRVRDGQVLLKIAFRMRNQAGVIFGPENLGTKQHPTNQEDNTYPDDGSGNFVDFVGFRPIQDVHQCRTCDQIQKHIRPKLRRLDRHRSQCRIPIS</sequence>
<reference evidence="2" key="1">
    <citation type="submission" date="2019-08" db="EMBL/GenBank/DDBJ databases">
        <authorList>
            <person name="Kucharzyk K."/>
            <person name="Murdoch R.W."/>
            <person name="Higgins S."/>
            <person name="Loffler F."/>
        </authorList>
    </citation>
    <scope>NUCLEOTIDE SEQUENCE</scope>
</reference>